<gene>
    <name evidence="1" type="ORF">CFP56_001279</name>
</gene>
<accession>A0AAW0IMW4</accession>
<dbReference type="EMBL" id="PKMF04000990">
    <property type="protein sequence ID" value="KAK7815639.1"/>
    <property type="molecule type" value="Genomic_DNA"/>
</dbReference>
<keyword evidence="2" id="KW-1185">Reference proteome</keyword>
<dbReference type="AlphaFoldDB" id="A0AAW0IMW4"/>
<evidence type="ECO:0000313" key="1">
    <source>
        <dbReference type="EMBL" id="KAK7815639.1"/>
    </source>
</evidence>
<sequence length="22" mass="2466">MLIVVLMENSLCLLLCLTMSIL</sequence>
<comment type="caution">
    <text evidence="1">The sequence shown here is derived from an EMBL/GenBank/DDBJ whole genome shotgun (WGS) entry which is preliminary data.</text>
</comment>
<protein>
    <recommendedName>
        <fullName evidence="3">NADH dehydrogenase subunit 1</fullName>
    </recommendedName>
</protein>
<organism evidence="1 2">
    <name type="scientific">Quercus suber</name>
    <name type="common">Cork oak</name>
    <dbReference type="NCBI Taxonomy" id="58331"/>
    <lineage>
        <taxon>Eukaryota</taxon>
        <taxon>Viridiplantae</taxon>
        <taxon>Streptophyta</taxon>
        <taxon>Embryophyta</taxon>
        <taxon>Tracheophyta</taxon>
        <taxon>Spermatophyta</taxon>
        <taxon>Magnoliopsida</taxon>
        <taxon>eudicotyledons</taxon>
        <taxon>Gunneridae</taxon>
        <taxon>Pentapetalae</taxon>
        <taxon>rosids</taxon>
        <taxon>fabids</taxon>
        <taxon>Fagales</taxon>
        <taxon>Fagaceae</taxon>
        <taxon>Quercus</taxon>
    </lineage>
</organism>
<evidence type="ECO:0008006" key="3">
    <source>
        <dbReference type="Google" id="ProtNLM"/>
    </source>
</evidence>
<name>A0AAW0IMW4_QUESU</name>
<proteinExistence type="predicted"/>
<reference evidence="1 2" key="1">
    <citation type="journal article" date="2018" name="Sci. Data">
        <title>The draft genome sequence of cork oak.</title>
        <authorList>
            <person name="Ramos A.M."/>
            <person name="Usie A."/>
            <person name="Barbosa P."/>
            <person name="Barros P.M."/>
            <person name="Capote T."/>
            <person name="Chaves I."/>
            <person name="Simoes F."/>
            <person name="Abreu I."/>
            <person name="Carrasquinho I."/>
            <person name="Faro C."/>
            <person name="Guimaraes J.B."/>
            <person name="Mendonca D."/>
            <person name="Nobrega F."/>
            <person name="Rodrigues L."/>
            <person name="Saibo N.J.M."/>
            <person name="Varela M.C."/>
            <person name="Egas C."/>
            <person name="Matos J."/>
            <person name="Miguel C.M."/>
            <person name="Oliveira M.M."/>
            <person name="Ricardo C.P."/>
            <person name="Goncalves S."/>
        </authorList>
    </citation>
    <scope>NUCLEOTIDE SEQUENCE [LARGE SCALE GENOMIC DNA]</scope>
    <source>
        <strain evidence="2">cv. HL8</strain>
    </source>
</reference>
<evidence type="ECO:0000313" key="2">
    <source>
        <dbReference type="Proteomes" id="UP000237347"/>
    </source>
</evidence>
<dbReference type="Proteomes" id="UP000237347">
    <property type="component" value="Unassembled WGS sequence"/>
</dbReference>